<evidence type="ECO:0008006" key="2">
    <source>
        <dbReference type="Google" id="ProtNLM"/>
    </source>
</evidence>
<name>A0A212JDS5_9PROT</name>
<protein>
    <recommendedName>
        <fullName evidence="2">Major capsid protein</fullName>
    </recommendedName>
</protein>
<dbReference type="InterPro" id="IPR045565">
    <property type="entry name" value="Phage_capsid_2"/>
</dbReference>
<dbReference type="EMBL" id="FLUO01000001">
    <property type="protein sequence ID" value="SBV97603.1"/>
    <property type="molecule type" value="Genomic_DNA"/>
</dbReference>
<gene>
    <name evidence="1" type="ORF">KL86APRO_10905</name>
</gene>
<accession>A0A212JDS5</accession>
<dbReference type="Pfam" id="PF19821">
    <property type="entry name" value="Phage_capsid_2"/>
    <property type="match status" value="1"/>
</dbReference>
<proteinExistence type="predicted"/>
<dbReference type="AlphaFoldDB" id="A0A212JDS5"/>
<sequence>MSVSITQAFIKQYETDVHVAYQRMGAKLRNAVRSKTSTTGAATVFQKAGTGVAATKSRHGMVPVMNIEHTQVECALEDYYAGDWLDKLDEIKTNVDERKTLVDAGAYALGRKTDEMILAAAAGAAKVVGDYADGLSKGLLLAAFETLNAADVPDDGQRFGVVGPHQWNELLNIDEFASSDFASDAFPWLKGTESRKWLGITWMMHSGLPLDGARRDCFLWHKTAIGHAIGADVQSDITWHGDRAAWFVNNMMSQGACLIDAAGVVKIAVADTAQIL</sequence>
<evidence type="ECO:0000313" key="1">
    <source>
        <dbReference type="EMBL" id="SBV97603.1"/>
    </source>
</evidence>
<organism evidence="1">
    <name type="scientific">uncultured Alphaproteobacteria bacterium</name>
    <dbReference type="NCBI Taxonomy" id="91750"/>
    <lineage>
        <taxon>Bacteria</taxon>
        <taxon>Pseudomonadati</taxon>
        <taxon>Pseudomonadota</taxon>
        <taxon>Alphaproteobacteria</taxon>
        <taxon>environmental samples</taxon>
    </lineage>
</organism>
<reference evidence="1" key="1">
    <citation type="submission" date="2016-04" db="EMBL/GenBank/DDBJ databases">
        <authorList>
            <person name="Evans L.H."/>
            <person name="Alamgir A."/>
            <person name="Owens N."/>
            <person name="Weber N.D."/>
            <person name="Virtaneva K."/>
            <person name="Barbian K."/>
            <person name="Babar A."/>
            <person name="Rosenke K."/>
        </authorList>
    </citation>
    <scope>NUCLEOTIDE SEQUENCE</scope>
    <source>
        <strain evidence="1">86</strain>
    </source>
</reference>